<protein>
    <submittedName>
        <fullName evidence="8">Putative ABC transport system permease protein</fullName>
    </submittedName>
</protein>
<evidence type="ECO:0000259" key="7">
    <source>
        <dbReference type="Pfam" id="PF02687"/>
    </source>
</evidence>
<dbReference type="InterPro" id="IPR003838">
    <property type="entry name" value="ABC3_permease_C"/>
</dbReference>
<evidence type="ECO:0000313" key="9">
    <source>
        <dbReference type="Proteomes" id="UP000183371"/>
    </source>
</evidence>
<dbReference type="PANTHER" id="PTHR43738:SF3">
    <property type="entry name" value="ABC TRANSPORTER PERMEASE"/>
    <property type="match status" value="1"/>
</dbReference>
<dbReference type="PANTHER" id="PTHR43738">
    <property type="entry name" value="ABC TRANSPORTER, MEMBRANE PROTEIN"/>
    <property type="match status" value="1"/>
</dbReference>
<feature type="domain" description="ABC3 transporter permease C-terminal" evidence="7">
    <location>
        <begin position="266"/>
        <end position="380"/>
    </location>
</feature>
<evidence type="ECO:0000313" key="8">
    <source>
        <dbReference type="EMBL" id="SFU15472.1"/>
    </source>
</evidence>
<sequence length="388" mass="43197">MPLLLKMTWQSMLRKPLRTILVMMTISFAFAIFGLADAIDNAFSGGRDLSQTKRLITNHKVSMTNTMPIHYGDQIAQLDGVTMVTHATWYGGYYQDERNPVTVFAVDAQKYIEIFDELVFADEQKSAFLSNISGAAVGRAMADQQGWQLGDRVQIHSNIWRTKHDTNVWDFEILAIFEGEDTNTETNLFLIHHDGFDETRSYGNYSAGWFSIKVEPSDTKEQLAIAAEIDALFANSESETKTATEQSFLESFSNQYADIGLVLKMVMGTVVATLLIVCASTITQSARERQRDFAVLQTMGFRVPWISTWIALESFFTVLIGAVLGIVMAMLFAGRLKVVFTELIPEVTIGFGDLAFGLMISAGVGLLAAILPMFELSNTPIVKTLSRR</sequence>
<organism evidence="8 9">
    <name type="scientific">Pseudovibrio denitrificans</name>
    <dbReference type="NCBI Taxonomy" id="258256"/>
    <lineage>
        <taxon>Bacteria</taxon>
        <taxon>Pseudomonadati</taxon>
        <taxon>Pseudomonadota</taxon>
        <taxon>Alphaproteobacteria</taxon>
        <taxon>Hyphomicrobiales</taxon>
        <taxon>Stappiaceae</taxon>
        <taxon>Pseudovibrio</taxon>
    </lineage>
</organism>
<dbReference type="GO" id="GO:0005886">
    <property type="term" value="C:plasma membrane"/>
    <property type="evidence" value="ECO:0007669"/>
    <property type="project" value="UniProtKB-SubCell"/>
</dbReference>
<dbReference type="InterPro" id="IPR051125">
    <property type="entry name" value="ABC-4/HrtB_transporter"/>
</dbReference>
<gene>
    <name evidence="8" type="ORF">SAMN05444141_11132</name>
</gene>
<proteinExistence type="predicted"/>
<dbReference type="EMBL" id="FPBD01000011">
    <property type="protein sequence ID" value="SFU15472.1"/>
    <property type="molecule type" value="Genomic_DNA"/>
</dbReference>
<evidence type="ECO:0000256" key="1">
    <source>
        <dbReference type="ARBA" id="ARBA00004651"/>
    </source>
</evidence>
<reference evidence="9" key="1">
    <citation type="submission" date="2016-10" db="EMBL/GenBank/DDBJ databases">
        <authorList>
            <person name="Varghese N."/>
            <person name="Submissions S."/>
        </authorList>
    </citation>
    <scope>NUCLEOTIDE SEQUENCE [LARGE SCALE GENOMIC DNA]</scope>
    <source>
        <strain evidence="9">DSM 17465</strain>
    </source>
</reference>
<feature type="transmembrane region" description="Helical" evidence="6">
    <location>
        <begin position="261"/>
        <end position="282"/>
    </location>
</feature>
<evidence type="ECO:0000256" key="2">
    <source>
        <dbReference type="ARBA" id="ARBA00022475"/>
    </source>
</evidence>
<feature type="transmembrane region" description="Helical" evidence="6">
    <location>
        <begin position="354"/>
        <end position="374"/>
    </location>
</feature>
<feature type="transmembrane region" description="Helical" evidence="6">
    <location>
        <begin position="303"/>
        <end position="334"/>
    </location>
</feature>
<dbReference type="AlphaFoldDB" id="A0A1I7DUX0"/>
<keyword evidence="3 6" id="KW-0812">Transmembrane</keyword>
<dbReference type="Pfam" id="PF02687">
    <property type="entry name" value="FtsX"/>
    <property type="match status" value="1"/>
</dbReference>
<evidence type="ECO:0000256" key="4">
    <source>
        <dbReference type="ARBA" id="ARBA00022989"/>
    </source>
</evidence>
<dbReference type="Proteomes" id="UP000183371">
    <property type="component" value="Unassembled WGS sequence"/>
</dbReference>
<evidence type="ECO:0000256" key="6">
    <source>
        <dbReference type="SAM" id="Phobius"/>
    </source>
</evidence>
<accession>A0A1I7DUX0</accession>
<comment type="subcellular location">
    <subcellularLocation>
        <location evidence="1">Cell membrane</location>
        <topology evidence="1">Multi-pass membrane protein</topology>
    </subcellularLocation>
</comment>
<evidence type="ECO:0000256" key="3">
    <source>
        <dbReference type="ARBA" id="ARBA00022692"/>
    </source>
</evidence>
<keyword evidence="9" id="KW-1185">Reference proteome</keyword>
<keyword evidence="4 6" id="KW-1133">Transmembrane helix</keyword>
<name>A0A1I7DUX0_9HYPH</name>
<keyword evidence="2" id="KW-1003">Cell membrane</keyword>
<evidence type="ECO:0000256" key="5">
    <source>
        <dbReference type="ARBA" id="ARBA00023136"/>
    </source>
</evidence>
<keyword evidence="5 6" id="KW-0472">Membrane</keyword>